<dbReference type="Pfam" id="PF00768">
    <property type="entry name" value="Peptidase_S11"/>
    <property type="match status" value="1"/>
</dbReference>
<evidence type="ECO:0000256" key="7">
    <source>
        <dbReference type="ARBA" id="ARBA00022729"/>
    </source>
</evidence>
<proteinExistence type="inferred from homology"/>
<evidence type="ECO:0000256" key="15">
    <source>
        <dbReference type="RuleBase" id="RU004016"/>
    </source>
</evidence>
<keyword evidence="11" id="KW-0961">Cell wall biogenesis/degradation</keyword>
<comment type="pathway">
    <text evidence="2">Cell wall biogenesis; peptidoglycan biosynthesis.</text>
</comment>
<evidence type="ECO:0000256" key="4">
    <source>
        <dbReference type="ARBA" id="ARBA00012448"/>
    </source>
</evidence>
<accession>A0A3N4MIS7</accession>
<organism evidence="19 20">
    <name type="scientific">Neisseria weixii</name>
    <dbReference type="NCBI Taxonomy" id="1853276"/>
    <lineage>
        <taxon>Bacteria</taxon>
        <taxon>Pseudomonadati</taxon>
        <taxon>Pseudomonadota</taxon>
        <taxon>Betaproteobacteria</taxon>
        <taxon>Neisseriales</taxon>
        <taxon>Neisseriaceae</taxon>
        <taxon>Neisseria</taxon>
    </lineage>
</organism>
<dbReference type="PANTHER" id="PTHR21581:SF6">
    <property type="entry name" value="TRAFFICKING PROTEIN PARTICLE COMPLEX SUBUNIT 12"/>
    <property type="match status" value="1"/>
</dbReference>
<evidence type="ECO:0000256" key="16">
    <source>
        <dbReference type="SAM" id="MobiDB-lite"/>
    </source>
</evidence>
<dbReference type="SUPFAM" id="SSF69189">
    <property type="entry name" value="Penicillin-binding protein associated domain"/>
    <property type="match status" value="1"/>
</dbReference>
<reference evidence="19 20" key="1">
    <citation type="submission" date="2018-11" db="EMBL/GenBank/DDBJ databases">
        <title>Neisseria weixii sp. nov. isolated from the rectal contents of plateau pika (Ochotona cruzoniae).</title>
        <authorList>
            <person name="Zhang G."/>
        </authorList>
    </citation>
    <scope>NUCLEOTIDE SEQUENCE [LARGE SCALE GENOMIC DNA]</scope>
    <source>
        <strain evidence="19 20">10009</strain>
    </source>
</reference>
<evidence type="ECO:0000256" key="13">
    <source>
        <dbReference type="PIRSR" id="PIRSR618044-1"/>
    </source>
</evidence>
<dbReference type="SUPFAM" id="SSF56601">
    <property type="entry name" value="beta-lactamase/transpeptidase-like"/>
    <property type="match status" value="1"/>
</dbReference>
<dbReference type="InterPro" id="IPR037167">
    <property type="entry name" value="Peptidase_S11_C_sf"/>
</dbReference>
<dbReference type="InterPro" id="IPR015956">
    <property type="entry name" value="Peniciliin-bd_prot_C_sf"/>
</dbReference>
<gene>
    <name evidence="19" type="ORF">EGK74_12205</name>
</gene>
<keyword evidence="20" id="KW-1185">Reference proteome</keyword>
<dbReference type="Gene3D" id="2.60.410.10">
    <property type="entry name" value="D-Ala-D-Ala carboxypeptidase, C-terminal domain"/>
    <property type="match status" value="1"/>
</dbReference>
<feature type="binding site" evidence="14">
    <location>
        <position position="250"/>
    </location>
    <ligand>
        <name>substrate</name>
    </ligand>
</feature>
<dbReference type="GO" id="GO:0008360">
    <property type="term" value="P:regulation of cell shape"/>
    <property type="evidence" value="ECO:0007669"/>
    <property type="project" value="UniProtKB-KW"/>
</dbReference>
<evidence type="ECO:0000313" key="19">
    <source>
        <dbReference type="EMBL" id="RPD83552.1"/>
    </source>
</evidence>
<evidence type="ECO:0000256" key="3">
    <source>
        <dbReference type="ARBA" id="ARBA00007164"/>
    </source>
</evidence>
<feature type="signal peptide" evidence="17">
    <location>
        <begin position="1"/>
        <end position="20"/>
    </location>
</feature>
<keyword evidence="10" id="KW-0573">Peptidoglycan synthesis</keyword>
<feature type="compositionally biased region" description="Low complexity" evidence="16">
    <location>
        <begin position="425"/>
        <end position="439"/>
    </location>
</feature>
<evidence type="ECO:0000256" key="8">
    <source>
        <dbReference type="ARBA" id="ARBA00022801"/>
    </source>
</evidence>
<dbReference type="InterPro" id="IPR018044">
    <property type="entry name" value="Peptidase_S11"/>
</dbReference>
<dbReference type="InterPro" id="IPR012907">
    <property type="entry name" value="Peptidase_S11_C"/>
</dbReference>
<evidence type="ECO:0000256" key="11">
    <source>
        <dbReference type="ARBA" id="ARBA00023316"/>
    </source>
</evidence>
<dbReference type="Gene3D" id="3.40.710.10">
    <property type="entry name" value="DD-peptidase/beta-lactamase superfamily"/>
    <property type="match status" value="1"/>
</dbReference>
<dbReference type="InterPro" id="IPR001967">
    <property type="entry name" value="Peptidase_S11_N"/>
</dbReference>
<evidence type="ECO:0000259" key="18">
    <source>
        <dbReference type="SMART" id="SM00936"/>
    </source>
</evidence>
<feature type="active site" evidence="13">
    <location>
        <position position="147"/>
    </location>
</feature>
<comment type="catalytic activity">
    <reaction evidence="12">
        <text>Preferential cleavage: (Ac)2-L-Lys-D-Ala-|-D-Ala. Also transpeptidation of peptidyl-alanyl moieties that are N-acyl substituents of D-alanine.</text>
        <dbReference type="EC" id="3.4.16.4"/>
    </reaction>
</comment>
<dbReference type="GO" id="GO:0071555">
    <property type="term" value="P:cell wall organization"/>
    <property type="evidence" value="ECO:0007669"/>
    <property type="project" value="UniProtKB-KW"/>
</dbReference>
<evidence type="ECO:0000256" key="10">
    <source>
        <dbReference type="ARBA" id="ARBA00022984"/>
    </source>
</evidence>
<sequence>MKKTLLSLTLAALLSSHALAAPQPAANTTPSPAGQAASAAQPEILMPSINSPTTPPEIAATAFIVKDLYSNQILASNNPDTQIEPASLTKMMTAYLTFKALENGTLKADQMLTVSDQGWKIEGSRMFLNPNVPASVSDLIKGMVIQSGNDAAITLAEAMGNGSVEEFVKQMNGEAKLLGMKNTHFNNPTGLSSDGHVSTVSDLALLSAALIKDFPKYYPVFSIKSFKYNNIEQPNRNLLLYRDPNIDGLKTGHTESAGYNLAASSKRNGRRIVSVVVGTESTEARAAESGKLLNWALQAFDTPKLYNANEAISQVKVYKGAVNAVNIGFVDETYITIPHNTGRSLKPILETVQPVLAPIEKGQILGKLKLMKDNEVVAEKDVVALNSVDEGSWFSRTWDSIVLWFKTAFGSSVTDKPASSDKPKAAPAPAGEPATAPASQAAESVTASAAMPEAASAASMPSNTTASATAPNAASAAK</sequence>
<evidence type="ECO:0000256" key="5">
    <source>
        <dbReference type="ARBA" id="ARBA00022645"/>
    </source>
</evidence>
<evidence type="ECO:0000256" key="17">
    <source>
        <dbReference type="SAM" id="SignalP"/>
    </source>
</evidence>
<name>A0A3N4MIS7_9NEIS</name>
<feature type="chain" id="PRO_5018281418" description="serine-type D-Ala-D-Ala carboxypeptidase" evidence="17">
    <location>
        <begin position="21"/>
        <end position="478"/>
    </location>
</feature>
<feature type="active site" description="Acyl-ester intermediate" evidence="13">
    <location>
        <position position="87"/>
    </location>
</feature>
<dbReference type="OrthoDB" id="9795979at2"/>
<protein>
    <recommendedName>
        <fullName evidence="4">serine-type D-Ala-D-Ala carboxypeptidase</fullName>
        <ecNumber evidence="4">3.4.16.4</ecNumber>
    </recommendedName>
</protein>
<evidence type="ECO:0000256" key="6">
    <source>
        <dbReference type="ARBA" id="ARBA00022670"/>
    </source>
</evidence>
<evidence type="ECO:0000256" key="14">
    <source>
        <dbReference type="PIRSR" id="PIRSR618044-2"/>
    </source>
</evidence>
<evidence type="ECO:0000256" key="12">
    <source>
        <dbReference type="ARBA" id="ARBA00034000"/>
    </source>
</evidence>
<keyword evidence="8" id="KW-0378">Hydrolase</keyword>
<dbReference type="PRINTS" id="PR00725">
    <property type="entry name" value="DADACBPTASE1"/>
</dbReference>
<dbReference type="GO" id="GO:0009252">
    <property type="term" value="P:peptidoglycan biosynthetic process"/>
    <property type="evidence" value="ECO:0007669"/>
    <property type="project" value="UniProtKB-UniPathway"/>
</dbReference>
<dbReference type="InterPro" id="IPR012338">
    <property type="entry name" value="Beta-lactam/transpept-like"/>
</dbReference>
<comment type="caution">
    <text evidence="19">The sequence shown here is derived from an EMBL/GenBank/DDBJ whole genome shotgun (WGS) entry which is preliminary data.</text>
</comment>
<feature type="active site" description="Proton acceptor" evidence="13">
    <location>
        <position position="90"/>
    </location>
</feature>
<dbReference type="Proteomes" id="UP000272412">
    <property type="component" value="Unassembled WGS sequence"/>
</dbReference>
<evidence type="ECO:0000256" key="2">
    <source>
        <dbReference type="ARBA" id="ARBA00004752"/>
    </source>
</evidence>
<dbReference type="PANTHER" id="PTHR21581">
    <property type="entry name" value="D-ALANYL-D-ALANINE CARBOXYPEPTIDASE"/>
    <property type="match status" value="1"/>
</dbReference>
<comment type="function">
    <text evidence="1">Removes C-terminal D-alanyl residues from sugar-peptide cell wall precursors.</text>
</comment>
<dbReference type="AlphaFoldDB" id="A0A3N4MIS7"/>
<dbReference type="EC" id="3.4.16.4" evidence="4"/>
<comment type="similarity">
    <text evidence="3 15">Belongs to the peptidase S11 family.</text>
</comment>
<keyword evidence="7 17" id="KW-0732">Signal</keyword>
<evidence type="ECO:0000256" key="9">
    <source>
        <dbReference type="ARBA" id="ARBA00022960"/>
    </source>
</evidence>
<evidence type="ECO:0000256" key="1">
    <source>
        <dbReference type="ARBA" id="ARBA00003217"/>
    </source>
</evidence>
<keyword evidence="9" id="KW-0133">Cell shape</keyword>
<evidence type="ECO:0000313" key="20">
    <source>
        <dbReference type="Proteomes" id="UP000272412"/>
    </source>
</evidence>
<dbReference type="GO" id="GO:0006508">
    <property type="term" value="P:proteolysis"/>
    <property type="evidence" value="ECO:0007669"/>
    <property type="project" value="UniProtKB-KW"/>
</dbReference>
<dbReference type="EMBL" id="RPFL01000050">
    <property type="protein sequence ID" value="RPD83552.1"/>
    <property type="molecule type" value="Genomic_DNA"/>
</dbReference>
<dbReference type="Pfam" id="PF07943">
    <property type="entry name" value="PBP5_C"/>
    <property type="match status" value="1"/>
</dbReference>
<keyword evidence="6" id="KW-0645">Protease</keyword>
<keyword evidence="5 19" id="KW-0121">Carboxypeptidase</keyword>
<feature type="domain" description="Peptidase S11 D-Ala-D-Ala carboxypeptidase A C-terminal" evidence="18">
    <location>
        <begin position="300"/>
        <end position="390"/>
    </location>
</feature>
<dbReference type="UniPathway" id="UPA00219"/>
<dbReference type="SMART" id="SM00936">
    <property type="entry name" value="PBP5_C"/>
    <property type="match status" value="1"/>
</dbReference>
<feature type="region of interest" description="Disordered" evidence="16">
    <location>
        <begin position="412"/>
        <end position="478"/>
    </location>
</feature>
<dbReference type="GO" id="GO:0009002">
    <property type="term" value="F:serine-type D-Ala-D-Ala carboxypeptidase activity"/>
    <property type="evidence" value="ECO:0007669"/>
    <property type="project" value="UniProtKB-EC"/>
</dbReference>
<feature type="compositionally biased region" description="Low complexity" evidence="16">
    <location>
        <begin position="447"/>
        <end position="478"/>
    </location>
</feature>